<evidence type="ECO:0000313" key="2">
    <source>
        <dbReference type="EMBL" id="KXT06335.1"/>
    </source>
</evidence>
<feature type="compositionally biased region" description="Polar residues" evidence="1">
    <location>
        <begin position="107"/>
        <end position="126"/>
    </location>
</feature>
<dbReference type="EMBL" id="LFZN01000007">
    <property type="protein sequence ID" value="KXT06335.1"/>
    <property type="molecule type" value="Genomic_DNA"/>
</dbReference>
<dbReference type="AlphaFoldDB" id="A0A139HV30"/>
<dbReference type="OrthoDB" id="5403747at2759"/>
<reference evidence="2 3" key="1">
    <citation type="submission" date="2015-07" db="EMBL/GenBank/DDBJ databases">
        <title>Comparative genomics of the Sigatoka disease complex on banana suggests a link between parallel evolutionary changes in Pseudocercospora fijiensis and Pseudocercospora eumusae and increased virulence on the banana host.</title>
        <authorList>
            <person name="Chang T.-C."/>
            <person name="Salvucci A."/>
            <person name="Crous P.W."/>
            <person name="Stergiopoulos I."/>
        </authorList>
    </citation>
    <scope>NUCLEOTIDE SEQUENCE [LARGE SCALE GENOMIC DNA]</scope>
    <source>
        <strain evidence="2 3">CBS 114824</strain>
    </source>
</reference>
<organism evidence="2 3">
    <name type="scientific">Pseudocercospora eumusae</name>
    <dbReference type="NCBI Taxonomy" id="321146"/>
    <lineage>
        <taxon>Eukaryota</taxon>
        <taxon>Fungi</taxon>
        <taxon>Dikarya</taxon>
        <taxon>Ascomycota</taxon>
        <taxon>Pezizomycotina</taxon>
        <taxon>Dothideomycetes</taxon>
        <taxon>Dothideomycetidae</taxon>
        <taxon>Mycosphaerellales</taxon>
        <taxon>Mycosphaerellaceae</taxon>
        <taxon>Pseudocercospora</taxon>
    </lineage>
</organism>
<name>A0A139HV30_9PEZI</name>
<dbReference type="STRING" id="321146.A0A139HV30"/>
<evidence type="ECO:0000256" key="1">
    <source>
        <dbReference type="SAM" id="MobiDB-lite"/>
    </source>
</evidence>
<dbReference type="Proteomes" id="UP000070133">
    <property type="component" value="Unassembled WGS sequence"/>
</dbReference>
<keyword evidence="3" id="KW-1185">Reference proteome</keyword>
<accession>A0A139HV30</accession>
<proteinExistence type="predicted"/>
<evidence type="ECO:0000313" key="3">
    <source>
        <dbReference type="Proteomes" id="UP000070133"/>
    </source>
</evidence>
<feature type="region of interest" description="Disordered" evidence="1">
    <location>
        <begin position="60"/>
        <end position="126"/>
    </location>
</feature>
<sequence>MPFSQKQMEQLAKAWQCCKTEPKVDYRAFASVAGLSSIHSAEVTWGKLKKKLMQEYGAMGSKIKQSNKVSGMTEASPRKRKASDSNLSTDNKSSQKRSRGKKEIVRSKQSTSPTPELSSIDNLDGV</sequence>
<gene>
    <name evidence="2" type="ORF">AC578_9169</name>
</gene>
<protein>
    <submittedName>
        <fullName evidence="2">Uncharacterized protein</fullName>
    </submittedName>
</protein>
<comment type="caution">
    <text evidence="2">The sequence shown here is derived from an EMBL/GenBank/DDBJ whole genome shotgun (WGS) entry which is preliminary data.</text>
</comment>